<evidence type="ECO:0000313" key="1">
    <source>
        <dbReference type="EMBL" id="ODO60569.1"/>
    </source>
</evidence>
<dbReference type="EMBL" id="MCOL01000001">
    <property type="protein sequence ID" value="ODO60569.1"/>
    <property type="molecule type" value="Genomic_DNA"/>
</dbReference>
<reference evidence="2 4" key="2">
    <citation type="submission" date="2020-12" db="EMBL/GenBank/DDBJ databases">
        <title>Whole genome sequencing of Lactobacillus plantarum PC518.</title>
        <authorList>
            <person name="Guo Q."/>
        </authorList>
    </citation>
    <scope>NUCLEOTIDE SEQUENCE [LARGE SCALE GENOMIC DNA]</scope>
    <source>
        <strain evidence="2 4">PC518</strain>
    </source>
</reference>
<gene>
    <name evidence="2" type="ORF">JH395_13000</name>
    <name evidence="1" type="ORF">LPJSA22_00511</name>
</gene>
<accession>A0A0L7Y7K8</accession>
<dbReference type="EMBL" id="CP066817">
    <property type="protein sequence ID" value="QQM60628.1"/>
    <property type="molecule type" value="Genomic_DNA"/>
</dbReference>
<reference evidence="1 3" key="1">
    <citation type="submission" date="2016-08" db="EMBL/GenBank/DDBJ databases">
        <title>Genome sequencing of Lactobacillus plantarum JSA22, isolated from fermented soybean paste.</title>
        <authorList>
            <person name="Choi H.S."/>
        </authorList>
    </citation>
    <scope>NUCLEOTIDE SEQUENCE [LARGE SCALE GENOMIC DNA]</scope>
    <source>
        <strain evidence="1 3">JSA22</strain>
    </source>
</reference>
<evidence type="ECO:0000313" key="4">
    <source>
        <dbReference type="Proteomes" id="UP000595466"/>
    </source>
</evidence>
<dbReference type="Proteomes" id="UP000595466">
    <property type="component" value="Chromosome"/>
</dbReference>
<protein>
    <submittedName>
        <fullName evidence="1">Uncharacterized protein</fullName>
    </submittedName>
</protein>
<dbReference type="OMA" id="KRANHAV"/>
<dbReference type="RefSeq" id="WP_003640889.1">
    <property type="nucleotide sequence ID" value="NZ_BLJR01000001.1"/>
</dbReference>
<sequence>MTAITIIMSRSYKSTPIFKAHMGYGKKRANRAVRNRMNRGEFDVLPANSHAWYKRCYEQYDVVDYCSRETYSQVQLELETMRLEITRNGGIIRRIPQHLVVTYTFDPVISDIVHMQRTEELIPAQDVQMFVGTFEQWCRERRNCWAKAYYRK</sequence>
<evidence type="ECO:0000313" key="2">
    <source>
        <dbReference type="EMBL" id="QQM60628.1"/>
    </source>
</evidence>
<dbReference type="Proteomes" id="UP000094892">
    <property type="component" value="Unassembled WGS sequence"/>
</dbReference>
<organism evidence="1 3">
    <name type="scientific">Lactiplantibacillus plantarum</name>
    <name type="common">Lactobacillus plantarum</name>
    <dbReference type="NCBI Taxonomy" id="1590"/>
    <lineage>
        <taxon>Bacteria</taxon>
        <taxon>Bacillati</taxon>
        <taxon>Bacillota</taxon>
        <taxon>Bacilli</taxon>
        <taxon>Lactobacillales</taxon>
        <taxon>Lactobacillaceae</taxon>
        <taxon>Lactiplantibacillus</taxon>
    </lineage>
</organism>
<proteinExistence type="predicted"/>
<dbReference type="AlphaFoldDB" id="A0A0L7Y7K8"/>
<name>A0A0L7Y7K8_LACPN</name>
<dbReference type="PATRIC" id="fig|1590.144.peg.495"/>
<evidence type="ECO:0000313" key="3">
    <source>
        <dbReference type="Proteomes" id="UP000094892"/>
    </source>
</evidence>
<dbReference type="KEGG" id="lpb:SH83_02370"/>